<evidence type="ECO:0008006" key="4">
    <source>
        <dbReference type="Google" id="ProtNLM"/>
    </source>
</evidence>
<organism evidence="2 3">
    <name type="scientific">Eruca vesicaria subsp. sativa</name>
    <name type="common">Garden rocket</name>
    <name type="synonym">Eruca sativa</name>
    <dbReference type="NCBI Taxonomy" id="29727"/>
    <lineage>
        <taxon>Eukaryota</taxon>
        <taxon>Viridiplantae</taxon>
        <taxon>Streptophyta</taxon>
        <taxon>Embryophyta</taxon>
        <taxon>Tracheophyta</taxon>
        <taxon>Spermatophyta</taxon>
        <taxon>Magnoliopsida</taxon>
        <taxon>eudicotyledons</taxon>
        <taxon>Gunneridae</taxon>
        <taxon>Pentapetalae</taxon>
        <taxon>rosids</taxon>
        <taxon>malvids</taxon>
        <taxon>Brassicales</taxon>
        <taxon>Brassicaceae</taxon>
        <taxon>Brassiceae</taxon>
        <taxon>Eruca</taxon>
    </lineage>
</organism>
<keyword evidence="3" id="KW-1185">Reference proteome</keyword>
<evidence type="ECO:0000256" key="1">
    <source>
        <dbReference type="SAM" id="MobiDB-lite"/>
    </source>
</evidence>
<comment type="caution">
    <text evidence="2">The sequence shown here is derived from an EMBL/GenBank/DDBJ whole genome shotgun (WGS) entry which is preliminary data.</text>
</comment>
<name>A0ABC8JC58_ERUVS</name>
<dbReference type="Pfam" id="PF07891">
    <property type="entry name" value="DUF1666"/>
    <property type="match status" value="1"/>
</dbReference>
<proteinExistence type="predicted"/>
<feature type="region of interest" description="Disordered" evidence="1">
    <location>
        <begin position="160"/>
        <end position="191"/>
    </location>
</feature>
<protein>
    <recommendedName>
        <fullName evidence="4">Ribosomal protein L34Ae</fullName>
    </recommendedName>
</protein>
<evidence type="ECO:0000313" key="3">
    <source>
        <dbReference type="Proteomes" id="UP001642260"/>
    </source>
</evidence>
<accession>A0ABC8JC58</accession>
<dbReference type="EMBL" id="CAKOAT010078044">
    <property type="protein sequence ID" value="CAH8313263.1"/>
    <property type="molecule type" value="Genomic_DNA"/>
</dbReference>
<dbReference type="Proteomes" id="UP001642260">
    <property type="component" value="Unassembled WGS sequence"/>
</dbReference>
<dbReference type="AlphaFoldDB" id="A0ABC8JC58"/>
<dbReference type="PANTHER" id="PTHR46741">
    <property type="entry name" value="OS09G0413600 PROTEIN"/>
    <property type="match status" value="1"/>
</dbReference>
<gene>
    <name evidence="2" type="ORF">ERUC_LOCUS6687</name>
</gene>
<dbReference type="PANTHER" id="PTHR46741:SF7">
    <property type="entry name" value="TRANSMEMBRANE PROTEIN"/>
    <property type="match status" value="1"/>
</dbReference>
<evidence type="ECO:0000313" key="2">
    <source>
        <dbReference type="EMBL" id="CAH8313263.1"/>
    </source>
</evidence>
<reference evidence="2 3" key="1">
    <citation type="submission" date="2022-03" db="EMBL/GenBank/DDBJ databases">
        <authorList>
            <person name="Macdonald S."/>
            <person name="Ahmed S."/>
            <person name="Newling K."/>
        </authorList>
    </citation>
    <scope>NUCLEOTIDE SEQUENCE [LARGE SCALE GENOMIC DNA]</scope>
</reference>
<sequence length="544" mass="63640">MRLFMHPLVLFLCQLLLWLYVFFLWLVPHFQAFYNSFLSFLATFSKLFNSFLRVIMSRREVTYNIVSRQENKNTHVNLELSRRIHSSVPSFSFSFKDQVDSRSKVLLLFQQGKSLEDEEDFCCQLDQEEGVIHLLDAKESEGEEDDIIDFVENNLEFELQTMPMDQENKCPLANDDDEEEEDIKSNVGSDLSSLEASNDIISLNSDGDQASPFSISSLDSQLQDSTVIENQTHGNEDDETNELYNKYCERMRWYDILSRDRTYGLSVIMNQETASTLSLWGIKAEKMLKQSIEKDLELVYVAQSCLSWEALQHQYSTVNDRLKSADSRGGFYNDDISKEFQKFHVLLERFLEDERCEGRRVFSFVQRRFELMSFFQVPRLSGYKRKGPHEGEGNEKQVLKAIGKCITVFYDFVKADIKRLFIWERLKISLVNSPFMEVEDPKDIMLYLNLKTLIQKKEQSLKETQGVNKKKTWFKKKKPPYMEEDENSMLVRFIKIELKLVSRVLQMSLVSSSHLKWCQHKLNNIDFNGGKFSRTSSPVLFPSS</sequence>
<dbReference type="InterPro" id="IPR012870">
    <property type="entry name" value="DUF1666"/>
</dbReference>